<reference evidence="1 2" key="1">
    <citation type="submission" date="2019-03" db="EMBL/GenBank/DDBJ databases">
        <title>Metabolic potential of uncultured bacteria and archaea associated with petroleum seepage in deep-sea sediments.</title>
        <authorList>
            <person name="Dong X."/>
            <person name="Hubert C."/>
        </authorList>
    </citation>
    <scope>NUCLEOTIDE SEQUENCE [LARGE SCALE GENOMIC DNA]</scope>
    <source>
        <strain evidence="1">E29_bin36</strain>
    </source>
</reference>
<evidence type="ECO:0000313" key="1">
    <source>
        <dbReference type="EMBL" id="TET79999.1"/>
    </source>
</evidence>
<sequence>MPNGKPGDHPITDILLHNIRVFSRKADRLIREICNLGGRDELEAEIDLLRPPQIRELERILQELRDRLKREGGE</sequence>
<protein>
    <submittedName>
        <fullName evidence="1">Uncharacterized protein</fullName>
    </submittedName>
</protein>
<gene>
    <name evidence="1" type="ORF">E3J38_06445</name>
</gene>
<dbReference type="AlphaFoldDB" id="A0A523XM40"/>
<organism evidence="1 2">
    <name type="scientific">candidate division TA06 bacterium</name>
    <dbReference type="NCBI Taxonomy" id="2250710"/>
    <lineage>
        <taxon>Bacteria</taxon>
        <taxon>Bacteria division TA06</taxon>
    </lineage>
</organism>
<dbReference type="EMBL" id="SOIP01000379">
    <property type="protein sequence ID" value="TET79999.1"/>
    <property type="molecule type" value="Genomic_DNA"/>
</dbReference>
<dbReference type="Proteomes" id="UP000315534">
    <property type="component" value="Unassembled WGS sequence"/>
</dbReference>
<proteinExistence type="predicted"/>
<comment type="caution">
    <text evidence="1">The sequence shown here is derived from an EMBL/GenBank/DDBJ whole genome shotgun (WGS) entry which is preliminary data.</text>
</comment>
<name>A0A523XM40_UNCT6</name>
<accession>A0A523XM40</accession>
<evidence type="ECO:0000313" key="2">
    <source>
        <dbReference type="Proteomes" id="UP000315534"/>
    </source>
</evidence>